<evidence type="ECO:0000256" key="1">
    <source>
        <dbReference type="SAM" id="SignalP"/>
    </source>
</evidence>
<feature type="chain" id="PRO_5039102375" evidence="1">
    <location>
        <begin position="23"/>
        <end position="98"/>
    </location>
</feature>
<evidence type="ECO:0000313" key="3">
    <source>
        <dbReference type="Proteomes" id="UP000515498"/>
    </source>
</evidence>
<dbReference type="KEGG" id="mflu:HZU40_25105"/>
<gene>
    <name evidence="2" type="ORF">HZU40_25105</name>
</gene>
<sequence length="98" mass="9511">MPVNTSARRVVLVGAFAVAAAAAPLVAFSAAGSQSSVQAQPACLAWFGNKEDGKCLSYSNSGGSGGGLGFGSPGISVGSNGINSGPLLPGQTWNVPMG</sequence>
<protein>
    <submittedName>
        <fullName evidence="2">Uncharacterized protein</fullName>
    </submittedName>
</protein>
<feature type="signal peptide" evidence="1">
    <location>
        <begin position="1"/>
        <end position="22"/>
    </location>
</feature>
<dbReference type="Pfam" id="PF23710">
    <property type="entry name" value="DUF7155"/>
    <property type="match status" value="1"/>
</dbReference>
<dbReference type="InterPro" id="IPR055579">
    <property type="entry name" value="DUF7155"/>
</dbReference>
<proteinExistence type="predicted"/>
<dbReference type="AlphaFoldDB" id="A0A7G8PPQ3"/>
<organism evidence="2 3">
    <name type="scientific">Mycolicibacterium fluoranthenivorans</name>
    <dbReference type="NCBI Taxonomy" id="258505"/>
    <lineage>
        <taxon>Bacteria</taxon>
        <taxon>Bacillati</taxon>
        <taxon>Actinomycetota</taxon>
        <taxon>Actinomycetes</taxon>
        <taxon>Mycobacteriales</taxon>
        <taxon>Mycobacteriaceae</taxon>
        <taxon>Mycolicibacterium</taxon>
    </lineage>
</organism>
<accession>A0A7G8PPQ3</accession>
<dbReference type="Proteomes" id="UP000515498">
    <property type="component" value="Chromosome"/>
</dbReference>
<dbReference type="RefSeq" id="WP_090353980.1">
    <property type="nucleotide sequence ID" value="NZ_CP059894.1"/>
</dbReference>
<keyword evidence="1" id="KW-0732">Signal</keyword>
<name>A0A7G8PPQ3_9MYCO</name>
<evidence type="ECO:0000313" key="2">
    <source>
        <dbReference type="EMBL" id="QNJ96319.1"/>
    </source>
</evidence>
<reference evidence="2 3" key="1">
    <citation type="submission" date="2020-07" db="EMBL/GenBank/DDBJ databases">
        <title>Draft genome sequence of four isobutane-metabolizing strains capable of cometabolically degrading diverse ether contaminants.</title>
        <authorList>
            <person name="Chen W."/>
            <person name="Faulkner N."/>
            <person name="Smith C."/>
            <person name="Hyman M."/>
        </authorList>
    </citation>
    <scope>NUCLEOTIDE SEQUENCE [LARGE SCALE GENOMIC DNA]</scope>
    <source>
        <strain evidence="2 3">2A</strain>
    </source>
</reference>
<dbReference type="EMBL" id="CP059894">
    <property type="protein sequence ID" value="QNJ96319.1"/>
    <property type="molecule type" value="Genomic_DNA"/>
</dbReference>